<feature type="binding site" evidence="10">
    <location>
        <position position="141"/>
    </location>
    <ligand>
        <name>K(+)</name>
        <dbReference type="ChEBI" id="CHEBI:29103"/>
    </ligand>
</feature>
<sequence>MSGQNSKSQNHQDHLPNMPAIKYLAAKAAQQLDKELMSTGGFSIDQLMELAGLSVAAAVMKLQPKEKGKRILVVAGPGNNGGDGLVASRHLWHFGYEPTVFYPKPTKGDLYERLCVQLHELKIPFVDDMYPAIDNTDHIVDAIFGFSFSGEIREPFPNIISALKSTKTPVLSVDAPSSWTIDNGPPTSGPGEGFMPNALISLTAPKPCVEWFQGRHFLGGRFVPPGIVEKFGLVLPEYPGAEQVVEITGEKMEKL</sequence>
<keyword evidence="13" id="KW-1185">Reference proteome</keyword>
<feature type="binding site" evidence="10">
    <location>
        <position position="177"/>
    </location>
    <ligand>
        <name>K(+)</name>
        <dbReference type="ChEBI" id="CHEBI:29103"/>
    </ligand>
</feature>
<accession>A0A0E9NP06</accession>
<evidence type="ECO:0000256" key="8">
    <source>
        <dbReference type="ARBA" id="ARBA00023027"/>
    </source>
</evidence>
<evidence type="ECO:0000256" key="4">
    <source>
        <dbReference type="ARBA" id="ARBA00022723"/>
    </source>
</evidence>
<dbReference type="GO" id="GO:0046872">
    <property type="term" value="F:metal ion binding"/>
    <property type="evidence" value="ECO:0007669"/>
    <property type="project" value="UniProtKB-KW"/>
</dbReference>
<dbReference type="FunFam" id="3.40.50.10260:FF:000005">
    <property type="entry name" value="NAD(P)H-hydrate epimerase"/>
    <property type="match status" value="1"/>
</dbReference>
<organism evidence="12 13">
    <name type="scientific">Saitoella complicata (strain BCRC 22490 / CBS 7301 / JCM 7358 / NBRC 10748 / NRRL Y-17804)</name>
    <dbReference type="NCBI Taxonomy" id="698492"/>
    <lineage>
        <taxon>Eukaryota</taxon>
        <taxon>Fungi</taxon>
        <taxon>Dikarya</taxon>
        <taxon>Ascomycota</taxon>
        <taxon>Taphrinomycotina</taxon>
        <taxon>Taphrinomycotina incertae sedis</taxon>
        <taxon>Saitoella</taxon>
    </lineage>
</organism>
<reference evidence="12 13" key="3">
    <citation type="journal article" date="2015" name="Genome Announc.">
        <title>Draft Genome Sequence of the Archiascomycetous Yeast Saitoella complicata.</title>
        <authorList>
            <person name="Yamauchi K."/>
            <person name="Kondo S."/>
            <person name="Hamamoto M."/>
            <person name="Takahashi Y."/>
            <person name="Ogura Y."/>
            <person name="Hayashi T."/>
            <person name="Nishida H."/>
        </authorList>
    </citation>
    <scope>NUCLEOTIDE SEQUENCE [LARGE SCALE GENOMIC DNA]</scope>
    <source>
        <strain evidence="12 13">NRRL Y-17804</strain>
    </source>
</reference>
<dbReference type="AlphaFoldDB" id="A0A0E9NP06"/>
<feature type="binding site" evidence="10">
    <location>
        <position position="174"/>
    </location>
    <ligand>
        <name>(6S)-NADPHX</name>
        <dbReference type="ChEBI" id="CHEBI:64076"/>
    </ligand>
</feature>
<gene>
    <name evidence="12" type="ORF">G7K_5668-t1</name>
</gene>
<keyword evidence="10" id="KW-0496">Mitochondrion</keyword>
<comment type="caution">
    <text evidence="10">Lacks conserved residue(s) required for the propagation of feature annotation.</text>
</comment>
<comment type="caution">
    <text evidence="12">The sequence shown here is derived from an EMBL/GenBank/DDBJ whole genome shotgun (WGS) entry which is preliminary data.</text>
</comment>
<dbReference type="InterPro" id="IPR004443">
    <property type="entry name" value="YjeF_N_dom"/>
</dbReference>
<protein>
    <recommendedName>
        <fullName evidence="3 10">NAD(P)H-hydrate epimerase</fullName>
        <ecNumber evidence="3 10">5.1.99.6</ecNumber>
    </recommendedName>
    <alternativeName>
        <fullName evidence="10">NAD(P)HX epimerase</fullName>
    </alternativeName>
</protein>
<comment type="catalytic activity">
    <reaction evidence="1 10">
        <text>(6R)-NADHX = (6S)-NADHX</text>
        <dbReference type="Rhea" id="RHEA:32215"/>
        <dbReference type="ChEBI" id="CHEBI:64074"/>
        <dbReference type="ChEBI" id="CHEBI:64075"/>
        <dbReference type="EC" id="5.1.99.6"/>
    </reaction>
</comment>
<dbReference type="Pfam" id="PF03853">
    <property type="entry name" value="YjeF_N"/>
    <property type="match status" value="1"/>
</dbReference>
<dbReference type="OMA" id="RHLFHYG"/>
<comment type="subcellular location">
    <subcellularLocation>
        <location evidence="10">Cytoplasm</location>
    </subcellularLocation>
    <subcellularLocation>
        <location evidence="10">Mitochondrion</location>
    </subcellularLocation>
</comment>
<reference evidence="12 13" key="1">
    <citation type="journal article" date="2011" name="J. Gen. Appl. Microbiol.">
        <title>Draft genome sequencing of the enigmatic yeast Saitoella complicata.</title>
        <authorList>
            <person name="Nishida H."/>
            <person name="Hamamoto M."/>
            <person name="Sugiyama J."/>
        </authorList>
    </citation>
    <scope>NUCLEOTIDE SEQUENCE [LARGE SCALE GENOMIC DNA]</scope>
    <source>
        <strain evidence="12 13">NRRL Y-17804</strain>
    </source>
</reference>
<feature type="domain" description="YjeF N-terminal" evidence="11">
    <location>
        <begin position="29"/>
        <end position="235"/>
    </location>
</feature>
<keyword evidence="7 10" id="KW-0630">Potassium</keyword>
<reference evidence="12 13" key="2">
    <citation type="journal article" date="2014" name="J. Gen. Appl. Microbiol.">
        <title>The early diverging ascomycetous budding yeast Saitoella complicata has three histone deacetylases belonging to the Clr6, Hos2, and Rpd3 lineages.</title>
        <authorList>
            <person name="Nishida H."/>
            <person name="Matsumoto T."/>
            <person name="Kondo S."/>
            <person name="Hamamoto M."/>
            <person name="Yoshikawa H."/>
        </authorList>
    </citation>
    <scope>NUCLEOTIDE SEQUENCE [LARGE SCALE GENOMIC DNA]</scope>
    <source>
        <strain evidence="12 13">NRRL Y-17804</strain>
    </source>
</reference>
<dbReference type="Proteomes" id="UP000033140">
    <property type="component" value="Unassembled WGS sequence"/>
</dbReference>
<evidence type="ECO:0000313" key="12">
    <source>
        <dbReference type="EMBL" id="GAO51569.1"/>
    </source>
</evidence>
<dbReference type="SUPFAM" id="SSF64153">
    <property type="entry name" value="YjeF N-terminal domain-like"/>
    <property type="match status" value="1"/>
</dbReference>
<evidence type="ECO:0000256" key="6">
    <source>
        <dbReference type="ARBA" id="ARBA00022857"/>
    </source>
</evidence>
<comment type="function">
    <text evidence="10">Catalyzes the epimerization of the S- and R-forms of NAD(P)HX, a damaged form of NAD(P)H that is a result of enzymatic or heat-dependent hydration. This is a prerequisite for the S-specific NAD(P)H-hydrate dehydratase to allow the repair of both epimers of NAD(P)HX.</text>
</comment>
<keyword evidence="8 10" id="KW-0520">NAD</keyword>
<keyword evidence="5 10" id="KW-0547">Nucleotide-binding</keyword>
<dbReference type="PANTHER" id="PTHR13232">
    <property type="entry name" value="NAD(P)H-HYDRATE EPIMERASE"/>
    <property type="match status" value="1"/>
</dbReference>
<dbReference type="STRING" id="698492.A0A0E9NP06"/>
<evidence type="ECO:0000256" key="9">
    <source>
        <dbReference type="ARBA" id="ARBA00023235"/>
    </source>
</evidence>
<dbReference type="PROSITE" id="PS51385">
    <property type="entry name" value="YJEF_N"/>
    <property type="match status" value="1"/>
</dbReference>
<dbReference type="GO" id="GO:0005739">
    <property type="term" value="C:mitochondrion"/>
    <property type="evidence" value="ECO:0007669"/>
    <property type="project" value="UniProtKB-SubCell"/>
</dbReference>
<dbReference type="NCBIfam" id="TIGR00197">
    <property type="entry name" value="yjeF_nterm"/>
    <property type="match status" value="1"/>
</dbReference>
<dbReference type="Gene3D" id="3.40.50.10260">
    <property type="entry name" value="YjeF N-terminal domain"/>
    <property type="match status" value="1"/>
</dbReference>
<dbReference type="PANTHER" id="PTHR13232:SF10">
    <property type="entry name" value="NAD(P)H-HYDRATE EPIMERASE"/>
    <property type="match status" value="1"/>
</dbReference>
<dbReference type="GO" id="GO:0000166">
    <property type="term" value="F:nucleotide binding"/>
    <property type="evidence" value="ECO:0007669"/>
    <property type="project" value="UniProtKB-KW"/>
</dbReference>
<feature type="binding site" evidence="10">
    <location>
        <position position="80"/>
    </location>
    <ligand>
        <name>K(+)</name>
        <dbReference type="ChEBI" id="CHEBI:29103"/>
    </ligand>
</feature>
<evidence type="ECO:0000256" key="7">
    <source>
        <dbReference type="ARBA" id="ARBA00022958"/>
    </source>
</evidence>
<comment type="similarity">
    <text evidence="10">Belongs to the NnrE/AIBP family.</text>
</comment>
<feature type="binding site" evidence="10">
    <location>
        <begin position="145"/>
        <end position="151"/>
    </location>
    <ligand>
        <name>(6S)-NADPHX</name>
        <dbReference type="ChEBI" id="CHEBI:64076"/>
    </ligand>
</feature>
<keyword evidence="6" id="KW-0521">NADP</keyword>
<dbReference type="InterPro" id="IPR036652">
    <property type="entry name" value="YjeF_N_dom_sf"/>
</dbReference>
<comment type="cofactor">
    <cofactor evidence="10">
        <name>K(+)</name>
        <dbReference type="ChEBI" id="CHEBI:29103"/>
    </cofactor>
    <text evidence="10">Binds 1 potassium ion per subunit.</text>
</comment>
<name>A0A0E9NP06_SAICN</name>
<dbReference type="HAMAP" id="MF_01966">
    <property type="entry name" value="NADHX_epimerase"/>
    <property type="match status" value="1"/>
</dbReference>
<evidence type="ECO:0000313" key="13">
    <source>
        <dbReference type="Proteomes" id="UP000033140"/>
    </source>
</evidence>
<evidence type="ECO:0000256" key="3">
    <source>
        <dbReference type="ARBA" id="ARBA00012228"/>
    </source>
</evidence>
<comment type="catalytic activity">
    <reaction evidence="2 10">
        <text>(6R)-NADPHX = (6S)-NADPHX</text>
        <dbReference type="Rhea" id="RHEA:32227"/>
        <dbReference type="ChEBI" id="CHEBI:64076"/>
        <dbReference type="ChEBI" id="CHEBI:64077"/>
        <dbReference type="EC" id="5.1.99.6"/>
    </reaction>
</comment>
<dbReference type="EMBL" id="BACD03000048">
    <property type="protein sequence ID" value="GAO51569.1"/>
    <property type="molecule type" value="Genomic_DNA"/>
</dbReference>
<evidence type="ECO:0000256" key="5">
    <source>
        <dbReference type="ARBA" id="ARBA00022741"/>
    </source>
</evidence>
<proteinExistence type="inferred from homology"/>
<keyword evidence="9 10" id="KW-0413">Isomerase</keyword>
<evidence type="ECO:0000256" key="1">
    <source>
        <dbReference type="ARBA" id="ARBA00000013"/>
    </source>
</evidence>
<keyword evidence="10" id="KW-0963">Cytoplasm</keyword>
<dbReference type="EC" id="5.1.99.6" evidence="3 10"/>
<feature type="binding site" evidence="10">
    <location>
        <begin position="79"/>
        <end position="83"/>
    </location>
    <ligand>
        <name>(6S)-NADPHX</name>
        <dbReference type="ChEBI" id="CHEBI:64076"/>
    </ligand>
</feature>
<evidence type="ECO:0000259" key="11">
    <source>
        <dbReference type="PROSITE" id="PS51385"/>
    </source>
</evidence>
<evidence type="ECO:0000256" key="10">
    <source>
        <dbReference type="HAMAP-Rule" id="MF_03159"/>
    </source>
</evidence>
<keyword evidence="4 10" id="KW-0479">Metal-binding</keyword>
<evidence type="ECO:0000256" key="2">
    <source>
        <dbReference type="ARBA" id="ARBA00000909"/>
    </source>
</evidence>
<dbReference type="GO" id="GO:0052856">
    <property type="term" value="F:NAD(P)HX epimerase activity"/>
    <property type="evidence" value="ECO:0007669"/>
    <property type="project" value="UniProtKB-UniRule"/>
</dbReference>
<dbReference type="InterPro" id="IPR032976">
    <property type="entry name" value="YJEFN_prot_NAXE-like"/>
</dbReference>